<dbReference type="RefSeq" id="WP_192749767.1">
    <property type="nucleotide sequence ID" value="NZ_BAABJL010000013.1"/>
</dbReference>
<comment type="caution">
    <text evidence="1">The sequence shown here is derived from an EMBL/GenBank/DDBJ whole genome shotgun (WGS) entry which is preliminary data.</text>
</comment>
<dbReference type="Proteomes" id="UP000638648">
    <property type="component" value="Unassembled WGS sequence"/>
</dbReference>
<protein>
    <submittedName>
        <fullName evidence="1">Uncharacterized protein</fullName>
    </submittedName>
</protein>
<name>A0A927MYC0_9ACTN</name>
<dbReference type="EMBL" id="JADBEM010000001">
    <property type="protein sequence ID" value="MBE1605425.1"/>
    <property type="molecule type" value="Genomic_DNA"/>
</dbReference>
<organism evidence="1 2">
    <name type="scientific">Actinopolymorpha pittospori</name>
    <dbReference type="NCBI Taxonomy" id="648752"/>
    <lineage>
        <taxon>Bacteria</taxon>
        <taxon>Bacillati</taxon>
        <taxon>Actinomycetota</taxon>
        <taxon>Actinomycetes</taxon>
        <taxon>Propionibacteriales</taxon>
        <taxon>Actinopolymorphaceae</taxon>
        <taxon>Actinopolymorpha</taxon>
    </lineage>
</organism>
<accession>A0A927MYC0</accession>
<reference evidence="1" key="1">
    <citation type="submission" date="2020-10" db="EMBL/GenBank/DDBJ databases">
        <title>Sequencing the genomes of 1000 actinobacteria strains.</title>
        <authorList>
            <person name="Klenk H.-P."/>
        </authorList>
    </citation>
    <scope>NUCLEOTIDE SEQUENCE</scope>
    <source>
        <strain evidence="1">DSM 45354</strain>
    </source>
</reference>
<gene>
    <name evidence="1" type="ORF">HEB94_002273</name>
</gene>
<dbReference type="AlphaFoldDB" id="A0A927MYC0"/>
<evidence type="ECO:0000313" key="2">
    <source>
        <dbReference type="Proteomes" id="UP000638648"/>
    </source>
</evidence>
<evidence type="ECO:0000313" key="1">
    <source>
        <dbReference type="EMBL" id="MBE1605425.1"/>
    </source>
</evidence>
<proteinExistence type="predicted"/>
<sequence length="138" mass="14843">MGLDANYPAVTMNDPNGTVTVYNQDHVSIGYLGPSPYHSPSVNVTCRLKAWDEAYWYRLLSPDGWSFPATSAYVSADETHELNPGQAHPIPECANVSCLRRAGQAAGVGLLARWCPWPAWSGGGVRGAVRRDGSRGAP</sequence>
<keyword evidence="2" id="KW-1185">Reference proteome</keyword>